<dbReference type="KEGG" id="vg:2979100"/>
<evidence type="ECO:0000313" key="2">
    <source>
        <dbReference type="Proteomes" id="UP000106699"/>
    </source>
</evidence>
<keyword evidence="2" id="KW-1185">Reference proteome</keyword>
<reference evidence="1 2" key="1">
    <citation type="journal article" date="2004" name="J. Virol.">
        <title>Complete genome sequence of lymphocystis disease virus isolated from China.</title>
        <authorList>
            <person name="Zhang Q.Y."/>
            <person name="Xiao F."/>
            <person name="Xie J."/>
            <person name="Li Z.Q."/>
            <person name="Gui J.F."/>
        </authorList>
    </citation>
    <scope>NUCLEOTIDE SEQUENCE [LARGE SCALE GENOMIC DNA]</scope>
</reference>
<evidence type="ECO:0000313" key="1">
    <source>
        <dbReference type="EMBL" id="AAU11049.1"/>
    </source>
</evidence>
<dbReference type="Proteomes" id="UP000106699">
    <property type="component" value="Segment"/>
</dbReference>
<dbReference type="EMBL" id="AY380826">
    <property type="protein sequence ID" value="AAU11049.1"/>
    <property type="molecule type" value="Genomic_DNA"/>
</dbReference>
<dbReference type="GeneID" id="2979100"/>
<name>Q677Q8_9VIRU</name>
<proteinExistence type="predicted"/>
<sequence>MSLMTLCIINDTLGVKGLKGIYSLTLGHTLYAHLYISSVEELAFQL</sequence>
<organism evidence="1 2">
    <name type="scientific">lymphocystis disease virus-China</name>
    <dbReference type="NCBI Taxonomy" id="256729"/>
    <lineage>
        <taxon>Viruses</taxon>
        <taxon>Varidnaviria</taxon>
        <taxon>Bamfordvirae</taxon>
        <taxon>Nucleocytoviricota</taxon>
        <taxon>Megaviricetes</taxon>
        <taxon>Pimascovirales</taxon>
        <taxon>Pimascovirales incertae sedis</taxon>
        <taxon>Iridoviridae</taxon>
        <taxon>Alphairidovirinae</taxon>
        <taxon>Lymphocystivirus</taxon>
        <taxon>Lymphocystivirus paralichthys1</taxon>
        <taxon>Lymphocystis disease virus 2</taxon>
    </lineage>
</organism>
<protein>
    <submittedName>
        <fullName evidence="1">Uncharacterized protein</fullName>
    </submittedName>
</protein>
<accession>Q677Q8</accession>
<dbReference type="RefSeq" id="YP_073710.1">
    <property type="nucleotide sequence ID" value="NC_005902.1"/>
</dbReference>